<dbReference type="Gene3D" id="3.40.50.300">
    <property type="entry name" value="P-loop containing nucleotide triphosphate hydrolases"/>
    <property type="match status" value="1"/>
</dbReference>
<protein>
    <submittedName>
        <fullName evidence="1">Uncharacterized protein</fullName>
    </submittedName>
</protein>
<gene>
    <name evidence="1" type="ORF">EVOR1521_LOCUS18768</name>
</gene>
<dbReference type="InterPro" id="IPR027417">
    <property type="entry name" value="P-loop_NTPase"/>
</dbReference>
<evidence type="ECO:0000313" key="2">
    <source>
        <dbReference type="Proteomes" id="UP001178507"/>
    </source>
</evidence>
<name>A0AA36N683_9DINO</name>
<dbReference type="SUPFAM" id="SSF52540">
    <property type="entry name" value="P-loop containing nucleoside triphosphate hydrolases"/>
    <property type="match status" value="1"/>
</dbReference>
<accession>A0AA36N683</accession>
<keyword evidence="2" id="KW-1185">Reference proteome</keyword>
<proteinExistence type="predicted"/>
<organism evidence="1 2">
    <name type="scientific">Effrenium voratum</name>
    <dbReference type="NCBI Taxonomy" id="2562239"/>
    <lineage>
        <taxon>Eukaryota</taxon>
        <taxon>Sar</taxon>
        <taxon>Alveolata</taxon>
        <taxon>Dinophyceae</taxon>
        <taxon>Suessiales</taxon>
        <taxon>Symbiodiniaceae</taxon>
        <taxon>Effrenium</taxon>
    </lineage>
</organism>
<reference evidence="1" key="1">
    <citation type="submission" date="2023-08" db="EMBL/GenBank/DDBJ databases">
        <authorList>
            <person name="Chen Y."/>
            <person name="Shah S."/>
            <person name="Dougan E. K."/>
            <person name="Thang M."/>
            <person name="Chan C."/>
        </authorList>
    </citation>
    <scope>NUCLEOTIDE SEQUENCE</scope>
</reference>
<sequence length="651" mass="72618">MSENTSWEVLSVKISAILPNLLQDVDTDQVTVNQLRDQVATALGVDVPTLQTHAEAFRALVRQLMGERRGLLEEIGQETAKVQSVYLCTVSRLLPHTEAAGNWRDIRRGLGVRGPKSCNRLAMPLDRTLQRSELATFVRDAFENAVTVGKGGNASAAQTKVLKLAVFRESHEDETPHFHVAILLNLRRAWRAAKRTLLERYKLPSHFSSSHTQWWSAVRYGAVASLKKPDIDPAPFTYSADGASWSLWEDSQRPFNAICWQKRTEAAERKRLTEAKPGPAKFCKMDLTAVIIAQKLKTKSAVMDYAQRRGTEQMQKWVCANQRRLSEHVEDAWEWDGAPKAAAEEAESEWGLVLQAASQTCPKGDDCSYRAAAELFFLANPTVRREELAAALRAVIVEGPSKVHRVPFLIGPSNSGKTTLVQPLESLFGSTRVFHKPPLNSGFPLVNLMKGKRFIFFDDYRPIEYCQSTIDLPTFLSLFQGAWFEIKQSQAFSNGYADYRWQKGVCMTAKDENLWVPYGSIGPEEVAHVQNRLYQFRCTAVLNNLRRTDSCALCFASWLVAGAAAADAGALRARVLVADQEASEQPVIGLAHLLEIAELSDRLGAFEVDCLALGARRVSEFTAEDWRAAPCFKALRPLEQRRLLKAAQAAV</sequence>
<comment type="caution">
    <text evidence="1">The sequence shown here is derived from an EMBL/GenBank/DDBJ whole genome shotgun (WGS) entry which is preliminary data.</text>
</comment>
<dbReference type="Proteomes" id="UP001178507">
    <property type="component" value="Unassembled WGS sequence"/>
</dbReference>
<dbReference type="EMBL" id="CAUJNA010002719">
    <property type="protein sequence ID" value="CAJ1394024.1"/>
    <property type="molecule type" value="Genomic_DNA"/>
</dbReference>
<dbReference type="AlphaFoldDB" id="A0AA36N683"/>
<evidence type="ECO:0000313" key="1">
    <source>
        <dbReference type="EMBL" id="CAJ1394024.1"/>
    </source>
</evidence>